<proteinExistence type="predicted"/>
<sequence length="206" mass="22220">MYKLSIHIGIFIALIAYLAAVVNAGDQQATSFVSFNDNHNSINHIQSASPHSLSPSYYASAPIVAKLALPAAAKVAAPASVYRAPASAATTYRFASPAVAAVPVAKYGSTPYYYGQNEEENYGPAQYEFAYSVQDAQHGDFHSQQEHREGDHVVGQYSLHEADGTVRIVKYSDDGHGFNAVVERQGQPTQEAPAVYKKILASAPHY</sequence>
<dbReference type="PROSITE" id="PS51155">
    <property type="entry name" value="CHIT_BIND_RR_2"/>
    <property type="match status" value="1"/>
</dbReference>
<dbReference type="EMBL" id="JBDJPC010000010">
    <property type="protein sequence ID" value="KAL1490394.1"/>
    <property type="molecule type" value="Genomic_DNA"/>
</dbReference>
<comment type="caution">
    <text evidence="4">The sequence shown here is derived from an EMBL/GenBank/DDBJ whole genome shotgun (WGS) entry which is preliminary data.</text>
</comment>
<dbReference type="InterPro" id="IPR051217">
    <property type="entry name" value="Insect_Cuticle_Struc_Prot"/>
</dbReference>
<reference evidence="4 5" key="1">
    <citation type="submission" date="2024-05" db="EMBL/GenBank/DDBJ databases">
        <title>Genetic variation in Jamaican populations of the coffee berry borer (Hypothenemus hampei).</title>
        <authorList>
            <person name="Errbii M."/>
            <person name="Myrie A."/>
        </authorList>
    </citation>
    <scope>NUCLEOTIDE SEQUENCE [LARGE SCALE GENOMIC DNA]</scope>
    <source>
        <strain evidence="4">JA-Hopewell-2020-01-JO</strain>
        <tissue evidence="4">Whole body</tissue>
    </source>
</reference>
<organism evidence="4 5">
    <name type="scientific">Hypothenemus hampei</name>
    <name type="common">Coffee berry borer</name>
    <dbReference type="NCBI Taxonomy" id="57062"/>
    <lineage>
        <taxon>Eukaryota</taxon>
        <taxon>Metazoa</taxon>
        <taxon>Ecdysozoa</taxon>
        <taxon>Arthropoda</taxon>
        <taxon>Hexapoda</taxon>
        <taxon>Insecta</taxon>
        <taxon>Pterygota</taxon>
        <taxon>Neoptera</taxon>
        <taxon>Endopterygota</taxon>
        <taxon>Coleoptera</taxon>
        <taxon>Polyphaga</taxon>
        <taxon>Cucujiformia</taxon>
        <taxon>Curculionidae</taxon>
        <taxon>Scolytinae</taxon>
        <taxon>Hypothenemus</taxon>
    </lineage>
</organism>
<feature type="signal peptide" evidence="3">
    <location>
        <begin position="1"/>
        <end position="24"/>
    </location>
</feature>
<dbReference type="InterPro" id="IPR000618">
    <property type="entry name" value="Insect_cuticle"/>
</dbReference>
<dbReference type="PANTHER" id="PTHR12236">
    <property type="entry name" value="STRUCTURAL CONTITUENT OF CUTICLE"/>
    <property type="match status" value="1"/>
</dbReference>
<gene>
    <name evidence="4" type="ORF">ABEB36_013100</name>
</gene>
<evidence type="ECO:0000256" key="2">
    <source>
        <dbReference type="PROSITE-ProRule" id="PRU00497"/>
    </source>
</evidence>
<keyword evidence="5" id="KW-1185">Reference proteome</keyword>
<accession>A0ABD1E717</accession>
<dbReference type="Pfam" id="PF00379">
    <property type="entry name" value="Chitin_bind_4"/>
    <property type="match status" value="1"/>
</dbReference>
<dbReference type="AlphaFoldDB" id="A0ABD1E717"/>
<evidence type="ECO:0000256" key="3">
    <source>
        <dbReference type="SAM" id="SignalP"/>
    </source>
</evidence>
<protein>
    <submittedName>
        <fullName evidence="4">Uncharacterized protein</fullName>
    </submittedName>
</protein>
<evidence type="ECO:0000313" key="5">
    <source>
        <dbReference type="Proteomes" id="UP001566132"/>
    </source>
</evidence>
<dbReference type="PANTHER" id="PTHR12236:SF75">
    <property type="entry name" value="CUTICULAR PROTEIN 62BB, ISOFORM A"/>
    <property type="match status" value="1"/>
</dbReference>
<keyword evidence="3" id="KW-0732">Signal</keyword>
<evidence type="ECO:0000256" key="1">
    <source>
        <dbReference type="ARBA" id="ARBA00022460"/>
    </source>
</evidence>
<evidence type="ECO:0000313" key="4">
    <source>
        <dbReference type="EMBL" id="KAL1490394.1"/>
    </source>
</evidence>
<keyword evidence="1 2" id="KW-0193">Cuticle</keyword>
<name>A0ABD1E717_HYPHA</name>
<dbReference type="GO" id="GO:0042302">
    <property type="term" value="F:structural constituent of cuticle"/>
    <property type="evidence" value="ECO:0007669"/>
    <property type="project" value="UniProtKB-UniRule"/>
</dbReference>
<dbReference type="Proteomes" id="UP001566132">
    <property type="component" value="Unassembled WGS sequence"/>
</dbReference>
<feature type="chain" id="PRO_5044756147" evidence="3">
    <location>
        <begin position="25"/>
        <end position="206"/>
    </location>
</feature>